<name>A0A1T4W6A2_9FIRM</name>
<dbReference type="Pfam" id="PF14198">
    <property type="entry name" value="TnpV"/>
    <property type="match status" value="1"/>
</dbReference>
<gene>
    <name evidence="1" type="ORF">SAMN02745111_02378</name>
</gene>
<dbReference type="Proteomes" id="UP000190814">
    <property type="component" value="Unassembled WGS sequence"/>
</dbReference>
<dbReference type="InterPro" id="IPR026989">
    <property type="entry name" value="TnpV"/>
</dbReference>
<accession>A0A1T4W6A2</accession>
<evidence type="ECO:0000313" key="2">
    <source>
        <dbReference type="Proteomes" id="UP000190814"/>
    </source>
</evidence>
<reference evidence="1 2" key="1">
    <citation type="submission" date="2017-02" db="EMBL/GenBank/DDBJ databases">
        <authorList>
            <person name="Peterson S.W."/>
        </authorList>
    </citation>
    <scope>NUCLEOTIDE SEQUENCE [LARGE SCALE GENOMIC DNA]</scope>
    <source>
        <strain evidence="1 2">ATCC 35992</strain>
    </source>
</reference>
<organism evidence="1 2">
    <name type="scientific">Eubacterium uniforme</name>
    <dbReference type="NCBI Taxonomy" id="39495"/>
    <lineage>
        <taxon>Bacteria</taxon>
        <taxon>Bacillati</taxon>
        <taxon>Bacillota</taxon>
        <taxon>Clostridia</taxon>
        <taxon>Eubacteriales</taxon>
        <taxon>Eubacteriaceae</taxon>
        <taxon>Eubacterium</taxon>
    </lineage>
</organism>
<dbReference type="OrthoDB" id="2063206at2"/>
<dbReference type="AlphaFoldDB" id="A0A1T4W6A2"/>
<sequence length="93" mass="11411">MGQVGKYGLLWLNYMKENHKERYRLLWRIGRLYKVACQVHEEAWEMLDEIMEKRLAKHLPEDPSSTMKMWRLREEAKQIGEEMVLRDVVYRSR</sequence>
<proteinExistence type="predicted"/>
<dbReference type="EMBL" id="FUXZ01000021">
    <property type="protein sequence ID" value="SKA72588.1"/>
    <property type="molecule type" value="Genomic_DNA"/>
</dbReference>
<keyword evidence="2" id="KW-1185">Reference proteome</keyword>
<evidence type="ECO:0000313" key="1">
    <source>
        <dbReference type="EMBL" id="SKA72588.1"/>
    </source>
</evidence>
<protein>
    <submittedName>
        <fullName evidence="1">Transposon-encoded protein TnpV</fullName>
    </submittedName>
</protein>